<comment type="caution">
    <text evidence="1">The sequence shown here is derived from an EMBL/GenBank/DDBJ whole genome shotgun (WGS) entry which is preliminary data.</text>
</comment>
<dbReference type="RefSeq" id="WP_245882453.1">
    <property type="nucleotide sequence ID" value="NZ_PVTE01000032.1"/>
</dbReference>
<protein>
    <recommendedName>
        <fullName evidence="3">Outer membrane protein with beta-barrel domain</fullName>
    </recommendedName>
</protein>
<evidence type="ECO:0000313" key="1">
    <source>
        <dbReference type="EMBL" id="PRY27745.1"/>
    </source>
</evidence>
<reference evidence="1 2" key="1">
    <citation type="submission" date="2018-03" db="EMBL/GenBank/DDBJ databases">
        <title>Genomic Encyclopedia of Archaeal and Bacterial Type Strains, Phase II (KMG-II): from individual species to whole genera.</title>
        <authorList>
            <person name="Goeker M."/>
        </authorList>
    </citation>
    <scope>NUCLEOTIDE SEQUENCE [LARGE SCALE GENOMIC DNA]</scope>
    <source>
        <strain evidence="1 2">DSM 28354</strain>
    </source>
</reference>
<keyword evidence="2" id="KW-1185">Reference proteome</keyword>
<dbReference type="AlphaFoldDB" id="A0A2T0S2V3"/>
<sequence>MKGTAWQLLLLFLGCWLGIWSTGWAQGQAGILKKTKLTDGRDSTQTETPSSLTFTASTDQRFFFFNDTRNENDKLTPVSVYGVRAGFLFPAKHKRSALESGRAASFKAGAGFYFVNQHLDQPGLLPNTSAAVTRHLRIATVFYERYLYRKGPFEISLPTEIGYGHSRYEVAEPDREVEVARGIFIPVGVGVSMAYQFPYVRWFKPLRWFGLYFLSGYRFVLKKDIPESQINYSGLYVSVGPSFFLENFTADVKSWARHRKERKREKATN</sequence>
<gene>
    <name evidence="1" type="ORF">CLV58_13215</name>
</gene>
<name>A0A2T0S2V3_9BACT</name>
<accession>A0A2T0S2V3</accession>
<dbReference type="PROSITE" id="PS51257">
    <property type="entry name" value="PROKAR_LIPOPROTEIN"/>
    <property type="match status" value="1"/>
</dbReference>
<organism evidence="1 2">
    <name type="scientific">Spirosoma oryzae</name>
    <dbReference type="NCBI Taxonomy" id="1469603"/>
    <lineage>
        <taxon>Bacteria</taxon>
        <taxon>Pseudomonadati</taxon>
        <taxon>Bacteroidota</taxon>
        <taxon>Cytophagia</taxon>
        <taxon>Cytophagales</taxon>
        <taxon>Cytophagaceae</taxon>
        <taxon>Spirosoma</taxon>
    </lineage>
</organism>
<evidence type="ECO:0008006" key="3">
    <source>
        <dbReference type="Google" id="ProtNLM"/>
    </source>
</evidence>
<evidence type="ECO:0000313" key="2">
    <source>
        <dbReference type="Proteomes" id="UP000238375"/>
    </source>
</evidence>
<dbReference type="EMBL" id="PVTE01000032">
    <property type="protein sequence ID" value="PRY27745.1"/>
    <property type="molecule type" value="Genomic_DNA"/>
</dbReference>
<proteinExistence type="predicted"/>
<dbReference type="Proteomes" id="UP000238375">
    <property type="component" value="Unassembled WGS sequence"/>
</dbReference>